<evidence type="ECO:0000313" key="2">
    <source>
        <dbReference type="EMBL" id="GKU95645.1"/>
    </source>
</evidence>
<accession>A0AAV5I9F1</accession>
<keyword evidence="3" id="KW-1185">Reference proteome</keyword>
<comment type="caution">
    <text evidence="2">The sequence shown here is derived from an EMBL/GenBank/DDBJ whole genome shotgun (WGS) entry which is preliminary data.</text>
</comment>
<dbReference type="EMBL" id="BPVZ01000009">
    <property type="protein sequence ID" value="GKU95645.1"/>
    <property type="molecule type" value="Genomic_DNA"/>
</dbReference>
<proteinExistence type="predicted"/>
<dbReference type="AlphaFoldDB" id="A0AAV5I9F1"/>
<reference evidence="2 3" key="1">
    <citation type="journal article" date="2021" name="Commun. Biol.">
        <title>The genome of Shorea leprosula (Dipterocarpaceae) highlights the ecological relevance of drought in aseasonal tropical rainforests.</title>
        <authorList>
            <person name="Ng K.K.S."/>
            <person name="Kobayashi M.J."/>
            <person name="Fawcett J.A."/>
            <person name="Hatakeyama M."/>
            <person name="Paape T."/>
            <person name="Ng C.H."/>
            <person name="Ang C.C."/>
            <person name="Tnah L.H."/>
            <person name="Lee C.T."/>
            <person name="Nishiyama T."/>
            <person name="Sese J."/>
            <person name="O'Brien M.J."/>
            <person name="Copetti D."/>
            <person name="Mohd Noor M.I."/>
            <person name="Ong R.C."/>
            <person name="Putra M."/>
            <person name="Sireger I.Z."/>
            <person name="Indrioko S."/>
            <person name="Kosugi Y."/>
            <person name="Izuno A."/>
            <person name="Isagi Y."/>
            <person name="Lee S.L."/>
            <person name="Shimizu K.K."/>
        </authorList>
    </citation>
    <scope>NUCLEOTIDE SEQUENCE [LARGE SCALE GENOMIC DNA]</scope>
    <source>
        <strain evidence="2">214</strain>
    </source>
</reference>
<feature type="region of interest" description="Disordered" evidence="1">
    <location>
        <begin position="1"/>
        <end position="28"/>
    </location>
</feature>
<evidence type="ECO:0000256" key="1">
    <source>
        <dbReference type="SAM" id="MobiDB-lite"/>
    </source>
</evidence>
<protein>
    <submittedName>
        <fullName evidence="2">Uncharacterized protein</fullName>
    </submittedName>
</protein>
<evidence type="ECO:0000313" key="3">
    <source>
        <dbReference type="Proteomes" id="UP001054252"/>
    </source>
</evidence>
<gene>
    <name evidence="2" type="ORF">SLEP1_g8977</name>
</gene>
<sequence>MKNWRVFPSSGTNLLPKPTGSYHRALRPPLHTAPALPSAHKQSYLPHAYTPYPCTPTLLLCTNPAAFARLLHQLCTPEPSSPLARPALLYPTPCHTCTSAAAPNQPLGRLPLSAPEPLHSLPPFCLLPAWLRLYALITCLFPERIASRSRTHYRCNPILHPL</sequence>
<dbReference type="Proteomes" id="UP001054252">
    <property type="component" value="Unassembled WGS sequence"/>
</dbReference>
<organism evidence="2 3">
    <name type="scientific">Rubroshorea leprosula</name>
    <dbReference type="NCBI Taxonomy" id="152421"/>
    <lineage>
        <taxon>Eukaryota</taxon>
        <taxon>Viridiplantae</taxon>
        <taxon>Streptophyta</taxon>
        <taxon>Embryophyta</taxon>
        <taxon>Tracheophyta</taxon>
        <taxon>Spermatophyta</taxon>
        <taxon>Magnoliopsida</taxon>
        <taxon>eudicotyledons</taxon>
        <taxon>Gunneridae</taxon>
        <taxon>Pentapetalae</taxon>
        <taxon>rosids</taxon>
        <taxon>malvids</taxon>
        <taxon>Malvales</taxon>
        <taxon>Dipterocarpaceae</taxon>
        <taxon>Rubroshorea</taxon>
    </lineage>
</organism>
<name>A0AAV5I9F1_9ROSI</name>